<reference evidence="2" key="1">
    <citation type="submission" date="2016-01" db="EMBL/GenBank/DDBJ databases">
        <title>Reference transcriptome for the parasite Schistocephalus solidus: insights into the molecular evolution of parasitism.</title>
        <authorList>
            <person name="Hebert F.O."/>
            <person name="Grambauer S."/>
            <person name="Barber I."/>
            <person name="Landry C.R."/>
            <person name="Aubin-Horth N."/>
        </authorList>
    </citation>
    <scope>NUCLEOTIDE SEQUENCE</scope>
</reference>
<name>A0A0X3P117_SCHSO</name>
<dbReference type="AlphaFoldDB" id="A0A0X3P117"/>
<evidence type="ECO:0000256" key="1">
    <source>
        <dbReference type="SAM" id="MobiDB-lite"/>
    </source>
</evidence>
<proteinExistence type="predicted"/>
<organism evidence="2">
    <name type="scientific">Schistocephalus solidus</name>
    <name type="common">Tapeworm</name>
    <dbReference type="NCBI Taxonomy" id="70667"/>
    <lineage>
        <taxon>Eukaryota</taxon>
        <taxon>Metazoa</taxon>
        <taxon>Spiralia</taxon>
        <taxon>Lophotrochozoa</taxon>
        <taxon>Platyhelminthes</taxon>
        <taxon>Cestoda</taxon>
        <taxon>Eucestoda</taxon>
        <taxon>Diphyllobothriidea</taxon>
        <taxon>Diphyllobothriidae</taxon>
        <taxon>Schistocephalus</taxon>
    </lineage>
</organism>
<sequence length="355" mass="38255">MTNKQLITSTTNTTTITTSAVVATATPTTSVSSSAVVQPMGLLYLLRQAHLNPTATCLVGLRQKQHSMGRSHAHKVAVTMDAASSASIFGQATSPQHGASVPGSTPVTVVGSDNKLVAAGDWFGSVPVIVPFATSRDAQSANPSNDLREKENGVDEREKKDGSSCQPLAPSSELSVRVDSCDFIAGPGVATLMVDICESSSSPTESAYLLRLMSPPSGPKPKRRLAKPRPDEFIFVEEETSPTPVNQSGCTAVSVALDLCETAQHHLLEVFRLQTVRVYCAWTASHLPPVCFRVSCFFSYTVFPLGDPSSFLIVCLHSCSFHHRAILDVVFQYLQLDPMLIAVSFFKNYSRIIYD</sequence>
<dbReference type="EMBL" id="GEEE01017531">
    <property type="protein sequence ID" value="JAP45694.1"/>
    <property type="molecule type" value="Transcribed_RNA"/>
</dbReference>
<accession>A0A0X3P117</accession>
<evidence type="ECO:0000313" key="2">
    <source>
        <dbReference type="EMBL" id="JAP45694.1"/>
    </source>
</evidence>
<protein>
    <submittedName>
        <fullName evidence="2">Uncharacterized protein</fullName>
    </submittedName>
</protein>
<feature type="region of interest" description="Disordered" evidence="1">
    <location>
        <begin position="137"/>
        <end position="171"/>
    </location>
</feature>
<feature type="compositionally biased region" description="Basic and acidic residues" evidence="1">
    <location>
        <begin position="146"/>
        <end position="162"/>
    </location>
</feature>
<gene>
    <name evidence="2" type="ORF">TR102458</name>
</gene>